<dbReference type="Pfam" id="PF11351">
    <property type="entry name" value="GTA_holin_3TM"/>
    <property type="match status" value="1"/>
</dbReference>
<keyword evidence="2" id="KW-0812">Transmembrane</keyword>
<evidence type="ECO:0000313" key="3">
    <source>
        <dbReference type="EMBL" id="SDL25510.1"/>
    </source>
</evidence>
<keyword evidence="2" id="KW-0472">Membrane</keyword>
<accession>A0A1G9IK13</accession>
<evidence type="ECO:0000256" key="2">
    <source>
        <dbReference type="SAM" id="Phobius"/>
    </source>
</evidence>
<proteinExistence type="predicted"/>
<dbReference type="STRING" id="525640.SAMN04487971_10833"/>
<evidence type="ECO:0000256" key="1">
    <source>
        <dbReference type="SAM" id="MobiDB-lite"/>
    </source>
</evidence>
<name>A0A1G9IK13_9RHOB</name>
<gene>
    <name evidence="3" type="ORF">SAMN04487971_10833</name>
</gene>
<organism evidence="3 4">
    <name type="scientific">Paracoccus chinensis</name>
    <dbReference type="NCBI Taxonomy" id="525640"/>
    <lineage>
        <taxon>Bacteria</taxon>
        <taxon>Pseudomonadati</taxon>
        <taxon>Pseudomonadota</taxon>
        <taxon>Alphaproteobacteria</taxon>
        <taxon>Rhodobacterales</taxon>
        <taxon>Paracoccaceae</taxon>
        <taxon>Paracoccus</taxon>
    </lineage>
</organism>
<keyword evidence="4" id="KW-1185">Reference proteome</keyword>
<feature type="region of interest" description="Disordered" evidence="1">
    <location>
        <begin position="155"/>
        <end position="185"/>
    </location>
</feature>
<sequence length="198" mass="21691">MGMIDRFLTRSGGIAAAAEAAGNVAEIFTPNATRRMELDEEAYARAITQAQAEFTHAPHTWWDSLMNGLNRLPRPLLTLGTIGLFAYAMIDPPGFSMRMEGLALVPEPLWWLMGAIVSFYFGAREAHYFRRRVWPRAKVQATVVGEDGWRAPQVPVGDAGLPGLPGQATPSDVASPVRRPADDFADNPALRDWAQTLG</sequence>
<protein>
    <submittedName>
        <fullName evidence="3">Holin of 3TMs, for gene-transfer release</fullName>
    </submittedName>
</protein>
<dbReference type="EMBL" id="FNGE01000008">
    <property type="protein sequence ID" value="SDL25510.1"/>
    <property type="molecule type" value="Genomic_DNA"/>
</dbReference>
<dbReference type="AlphaFoldDB" id="A0A1G9IK13"/>
<keyword evidence="2" id="KW-1133">Transmembrane helix</keyword>
<dbReference type="Proteomes" id="UP000199555">
    <property type="component" value="Unassembled WGS sequence"/>
</dbReference>
<dbReference type="InterPro" id="IPR021497">
    <property type="entry name" value="GTA_holin_3TM"/>
</dbReference>
<dbReference type="OrthoDB" id="7355053at2"/>
<evidence type="ECO:0000313" key="4">
    <source>
        <dbReference type="Proteomes" id="UP000199555"/>
    </source>
</evidence>
<feature type="transmembrane region" description="Helical" evidence="2">
    <location>
        <begin position="72"/>
        <end position="90"/>
    </location>
</feature>
<feature type="transmembrane region" description="Helical" evidence="2">
    <location>
        <begin position="110"/>
        <end position="129"/>
    </location>
</feature>
<reference evidence="4" key="1">
    <citation type="submission" date="2016-10" db="EMBL/GenBank/DDBJ databases">
        <authorList>
            <person name="Varghese N."/>
            <person name="Submissions S."/>
        </authorList>
    </citation>
    <scope>NUCLEOTIDE SEQUENCE [LARGE SCALE GENOMIC DNA]</scope>
    <source>
        <strain evidence="4">CGMCC 1.7655</strain>
    </source>
</reference>